<dbReference type="SUPFAM" id="SSF53335">
    <property type="entry name" value="S-adenosyl-L-methionine-dependent methyltransferases"/>
    <property type="match status" value="1"/>
</dbReference>
<evidence type="ECO:0000256" key="4">
    <source>
        <dbReference type="ARBA" id="ARBA00022691"/>
    </source>
</evidence>
<dbReference type="PROSITE" id="PS51679">
    <property type="entry name" value="SAM_MT_C5"/>
    <property type="match status" value="1"/>
</dbReference>
<gene>
    <name evidence="5" type="ORF">METZ01_LOCUS289322</name>
</gene>
<keyword evidence="3" id="KW-0808">Transferase</keyword>
<keyword evidence="2" id="KW-0489">Methyltransferase</keyword>
<dbReference type="GO" id="GO:0032259">
    <property type="term" value="P:methylation"/>
    <property type="evidence" value="ECO:0007669"/>
    <property type="project" value="UniProtKB-KW"/>
</dbReference>
<dbReference type="GO" id="GO:0044027">
    <property type="term" value="P:negative regulation of gene expression via chromosomal CpG island methylation"/>
    <property type="evidence" value="ECO:0007669"/>
    <property type="project" value="TreeGrafter"/>
</dbReference>
<name>A0A382LI72_9ZZZZ</name>
<dbReference type="InterPro" id="IPR029063">
    <property type="entry name" value="SAM-dependent_MTases_sf"/>
</dbReference>
<evidence type="ECO:0000256" key="2">
    <source>
        <dbReference type="ARBA" id="ARBA00022603"/>
    </source>
</evidence>
<dbReference type="EC" id="2.1.1.37" evidence="1"/>
<dbReference type="EMBL" id="UINC01087252">
    <property type="protein sequence ID" value="SVC36468.1"/>
    <property type="molecule type" value="Genomic_DNA"/>
</dbReference>
<dbReference type="AlphaFoldDB" id="A0A382LI72"/>
<keyword evidence="4" id="KW-0949">S-adenosyl-L-methionine</keyword>
<sequence length="377" mass="43559">MKTINKKKLKVIDLFSGCGGLNEGFKQAGFTTSVSNDIWEPAANTFIRNNKDSRFVLGDISQKKIRDEIIKYGKGSDVIIGGPPCQAYSMAGSRDVDDPRGKLFEDYVKIVKAVKPKYFVMENVKGLLSMEHDRTRLSEKDKKKLDKIKRLEVKKIELLLKRKQSKNTSKIKFTKSNEIELEKIKIDLKNERKLTSSLRINVTEVIKKRFSILGYDVHIKVLNSADYGVPQKRQRVIIIGGLDGYPVNFPEPTYKEKSTHNNLELFKSNYKDWMTVKEAIDDIKDHPEDMDFNHIFTKCGKEFLNKIKKTKIGTSVYEGYRDAYYRSLPDEPSNTVKENHGGVFIHYEKDRFMTPRELARLQSFEDDFIFRGSKSQV</sequence>
<dbReference type="GO" id="GO:0003677">
    <property type="term" value="F:DNA binding"/>
    <property type="evidence" value="ECO:0007669"/>
    <property type="project" value="TreeGrafter"/>
</dbReference>
<organism evidence="5">
    <name type="scientific">marine metagenome</name>
    <dbReference type="NCBI Taxonomy" id="408172"/>
    <lineage>
        <taxon>unclassified sequences</taxon>
        <taxon>metagenomes</taxon>
        <taxon>ecological metagenomes</taxon>
    </lineage>
</organism>
<dbReference type="PANTHER" id="PTHR10629:SF52">
    <property type="entry name" value="DNA (CYTOSINE-5)-METHYLTRANSFERASE 1"/>
    <property type="match status" value="1"/>
</dbReference>
<dbReference type="PROSITE" id="PS00094">
    <property type="entry name" value="C5_MTASE_1"/>
    <property type="match status" value="1"/>
</dbReference>
<reference evidence="5" key="1">
    <citation type="submission" date="2018-05" db="EMBL/GenBank/DDBJ databases">
        <authorList>
            <person name="Lanie J.A."/>
            <person name="Ng W.-L."/>
            <person name="Kazmierczak K.M."/>
            <person name="Andrzejewski T.M."/>
            <person name="Davidsen T.M."/>
            <person name="Wayne K.J."/>
            <person name="Tettelin H."/>
            <person name="Glass J.I."/>
            <person name="Rusch D."/>
            <person name="Podicherti R."/>
            <person name="Tsui H.-C.T."/>
            <person name="Winkler M.E."/>
        </authorList>
    </citation>
    <scope>NUCLEOTIDE SEQUENCE</scope>
</reference>
<dbReference type="Gene3D" id="3.40.50.150">
    <property type="entry name" value="Vaccinia Virus protein VP39"/>
    <property type="match status" value="2"/>
</dbReference>
<dbReference type="NCBIfam" id="TIGR00675">
    <property type="entry name" value="dcm"/>
    <property type="match status" value="1"/>
</dbReference>
<dbReference type="InterPro" id="IPR001525">
    <property type="entry name" value="C5_MeTfrase"/>
</dbReference>
<evidence type="ECO:0000256" key="1">
    <source>
        <dbReference type="ARBA" id="ARBA00011975"/>
    </source>
</evidence>
<dbReference type="InterPro" id="IPR018117">
    <property type="entry name" value="C5_DNA_meth_AS"/>
</dbReference>
<proteinExistence type="predicted"/>
<dbReference type="PANTHER" id="PTHR10629">
    <property type="entry name" value="CYTOSINE-SPECIFIC METHYLTRANSFERASE"/>
    <property type="match status" value="1"/>
</dbReference>
<dbReference type="GO" id="GO:0003886">
    <property type="term" value="F:DNA (cytosine-5-)-methyltransferase activity"/>
    <property type="evidence" value="ECO:0007669"/>
    <property type="project" value="UniProtKB-EC"/>
</dbReference>
<dbReference type="InterPro" id="IPR050390">
    <property type="entry name" value="C5-Methyltransferase"/>
</dbReference>
<protein>
    <recommendedName>
        <fullName evidence="1">DNA (cytosine-5-)-methyltransferase</fullName>
        <ecNumber evidence="1">2.1.1.37</ecNumber>
    </recommendedName>
</protein>
<dbReference type="PRINTS" id="PR00105">
    <property type="entry name" value="C5METTRFRASE"/>
</dbReference>
<dbReference type="Gene3D" id="3.90.120.10">
    <property type="entry name" value="DNA Methylase, subunit A, domain 2"/>
    <property type="match status" value="1"/>
</dbReference>
<accession>A0A382LI72</accession>
<evidence type="ECO:0000256" key="3">
    <source>
        <dbReference type="ARBA" id="ARBA00022679"/>
    </source>
</evidence>
<feature type="non-terminal residue" evidence="5">
    <location>
        <position position="377"/>
    </location>
</feature>
<evidence type="ECO:0000313" key="5">
    <source>
        <dbReference type="EMBL" id="SVC36468.1"/>
    </source>
</evidence>
<dbReference type="Pfam" id="PF00145">
    <property type="entry name" value="DNA_methylase"/>
    <property type="match status" value="2"/>
</dbReference>